<dbReference type="CDD" id="cd06558">
    <property type="entry name" value="crotonase-like"/>
    <property type="match status" value="1"/>
</dbReference>
<accession>A0ABX6YHX4</accession>
<dbReference type="InterPro" id="IPR001753">
    <property type="entry name" value="Enoyl-CoA_hydra/iso"/>
</dbReference>
<evidence type="ECO:0000256" key="5">
    <source>
        <dbReference type="RuleBase" id="RU003707"/>
    </source>
</evidence>
<name>A0ABX6YHX4_9MICO</name>
<keyword evidence="2" id="KW-0456">Lyase</keyword>
<dbReference type="Gene3D" id="3.90.226.10">
    <property type="entry name" value="2-enoyl-CoA Hydratase, Chain A, domain 1"/>
    <property type="match status" value="1"/>
</dbReference>
<comment type="catalytic activity">
    <reaction evidence="3">
        <text>a (3S)-3-hydroxyacyl-CoA = a (2E)-enoyl-CoA + H2O</text>
        <dbReference type="Rhea" id="RHEA:16105"/>
        <dbReference type="ChEBI" id="CHEBI:15377"/>
        <dbReference type="ChEBI" id="CHEBI:57318"/>
        <dbReference type="ChEBI" id="CHEBI:58856"/>
        <dbReference type="EC" id="4.2.1.17"/>
    </reaction>
</comment>
<dbReference type="PANTHER" id="PTHR11941">
    <property type="entry name" value="ENOYL-COA HYDRATASE-RELATED"/>
    <property type="match status" value="1"/>
</dbReference>
<dbReference type="InterPro" id="IPR014748">
    <property type="entry name" value="Enoyl-CoA_hydra_C"/>
</dbReference>
<dbReference type="InterPro" id="IPR018376">
    <property type="entry name" value="Enoyl-CoA_hyd/isom_CS"/>
</dbReference>
<comment type="similarity">
    <text evidence="1 5">Belongs to the enoyl-CoA hydratase/isomerase family.</text>
</comment>
<dbReference type="Gene3D" id="1.10.12.10">
    <property type="entry name" value="Lyase 2-enoyl-coa Hydratase, Chain A, domain 2"/>
    <property type="match status" value="1"/>
</dbReference>
<reference evidence="6 7" key="1">
    <citation type="submission" date="2020-12" db="EMBL/GenBank/DDBJ databases">
        <title>Microbacterium sp. HY060.</title>
        <authorList>
            <person name="Zhou J."/>
        </authorList>
    </citation>
    <scope>NUCLEOTIDE SEQUENCE [LARGE SCALE GENOMIC DNA]</scope>
    <source>
        <strain evidence="6 7">HY60</strain>
    </source>
</reference>
<evidence type="ECO:0000313" key="6">
    <source>
        <dbReference type="EMBL" id="QPZ38361.1"/>
    </source>
</evidence>
<dbReference type="PROSITE" id="PS00166">
    <property type="entry name" value="ENOYL_COA_HYDRATASE"/>
    <property type="match status" value="1"/>
</dbReference>
<proteinExistence type="inferred from homology"/>
<evidence type="ECO:0000256" key="3">
    <source>
        <dbReference type="ARBA" id="ARBA00023709"/>
    </source>
</evidence>
<evidence type="ECO:0000313" key="7">
    <source>
        <dbReference type="Proteomes" id="UP000662814"/>
    </source>
</evidence>
<organism evidence="6 7">
    <name type="scientific">Paramicrobacterium chengjingii</name>
    <dbReference type="NCBI Taxonomy" id="2769067"/>
    <lineage>
        <taxon>Bacteria</taxon>
        <taxon>Bacillati</taxon>
        <taxon>Actinomycetota</taxon>
        <taxon>Actinomycetes</taxon>
        <taxon>Micrococcales</taxon>
        <taxon>Microbacteriaceae</taxon>
        <taxon>Paramicrobacterium</taxon>
    </lineage>
</organism>
<comment type="catalytic activity">
    <reaction evidence="4">
        <text>a 4-saturated-(3S)-3-hydroxyacyl-CoA = a (3E)-enoyl-CoA + H2O</text>
        <dbReference type="Rhea" id="RHEA:20724"/>
        <dbReference type="ChEBI" id="CHEBI:15377"/>
        <dbReference type="ChEBI" id="CHEBI:58521"/>
        <dbReference type="ChEBI" id="CHEBI:137480"/>
        <dbReference type="EC" id="4.2.1.17"/>
    </reaction>
</comment>
<evidence type="ECO:0000256" key="1">
    <source>
        <dbReference type="ARBA" id="ARBA00005254"/>
    </source>
</evidence>
<dbReference type="PANTHER" id="PTHR11941:SF54">
    <property type="entry name" value="ENOYL-COA HYDRATASE, MITOCHONDRIAL"/>
    <property type="match status" value="1"/>
</dbReference>
<keyword evidence="7" id="KW-1185">Reference proteome</keyword>
<dbReference type="SUPFAM" id="SSF52096">
    <property type="entry name" value="ClpP/crotonase"/>
    <property type="match status" value="1"/>
</dbReference>
<sequence>MIDIDTTDIHLELVDHVLTITLDRPAKLNSVTQQMSDALVTVTEYADASNDVRAIVLTGAGGRAFCAGSDIRGLDAYESPWDFRNRPDYCDAIRHCRTPIVAAVNGYALGGGLETALSCDIIIASSAASFAAPEVKLGWIGGGGMTTLLTRAVGPSNTALMTMTGDPIDAERALSWGLVSEVTSPAELLARAHGLARVIASRPPIAVETAKANLTASANMTQEQAIVYERDLQTVCFATDDAHEGRRAFAEKRDGIFSRR</sequence>
<dbReference type="EMBL" id="CP061169">
    <property type="protein sequence ID" value="QPZ38361.1"/>
    <property type="molecule type" value="Genomic_DNA"/>
</dbReference>
<dbReference type="Proteomes" id="UP000662814">
    <property type="component" value="Chromosome"/>
</dbReference>
<dbReference type="InterPro" id="IPR029045">
    <property type="entry name" value="ClpP/crotonase-like_dom_sf"/>
</dbReference>
<dbReference type="RefSeq" id="WP_166986700.1">
    <property type="nucleotide sequence ID" value="NZ_CP061169.1"/>
</dbReference>
<dbReference type="Pfam" id="PF00378">
    <property type="entry name" value="ECH_1"/>
    <property type="match status" value="1"/>
</dbReference>
<protein>
    <submittedName>
        <fullName evidence="6">Enoyl-CoA hydratase/isomerase family protein</fullName>
    </submittedName>
</protein>
<evidence type="ECO:0000256" key="4">
    <source>
        <dbReference type="ARBA" id="ARBA00023717"/>
    </source>
</evidence>
<gene>
    <name evidence="6" type="ORF">HCR76_16505</name>
</gene>
<evidence type="ECO:0000256" key="2">
    <source>
        <dbReference type="ARBA" id="ARBA00023239"/>
    </source>
</evidence>